<proteinExistence type="predicted"/>
<dbReference type="Gene3D" id="1.10.10.10">
    <property type="entry name" value="Winged helix-like DNA-binding domain superfamily/Winged helix DNA-binding domain"/>
    <property type="match status" value="1"/>
</dbReference>
<dbReference type="PANTHER" id="PTHR23155:SF1228">
    <property type="entry name" value="NB-ARC DOMAIN CONTAINING PROTEIN, EXPRESSED"/>
    <property type="match status" value="1"/>
</dbReference>
<feature type="transmembrane region" description="Helical" evidence="3">
    <location>
        <begin position="113"/>
        <end position="134"/>
    </location>
</feature>
<feature type="domain" description="Disease resistance protein winged helix" evidence="4">
    <location>
        <begin position="49"/>
        <end position="100"/>
    </location>
</feature>
<evidence type="ECO:0000313" key="5">
    <source>
        <dbReference type="EMBL" id="KAG5587077.1"/>
    </source>
</evidence>
<dbReference type="OrthoDB" id="1304968at2759"/>
<dbReference type="InterPro" id="IPR044974">
    <property type="entry name" value="Disease_R_plants"/>
</dbReference>
<dbReference type="InterPro" id="IPR058922">
    <property type="entry name" value="WHD_DRP"/>
</dbReference>
<keyword evidence="3" id="KW-1133">Transmembrane helix</keyword>
<dbReference type="Proteomes" id="UP000824120">
    <property type="component" value="Chromosome 9"/>
</dbReference>
<keyword evidence="1" id="KW-0547">Nucleotide-binding</keyword>
<dbReference type="GO" id="GO:0098542">
    <property type="term" value="P:defense response to other organism"/>
    <property type="evidence" value="ECO:0007669"/>
    <property type="project" value="TreeGrafter"/>
</dbReference>
<dbReference type="AlphaFoldDB" id="A0A9J5XH89"/>
<keyword evidence="3" id="KW-0812">Transmembrane</keyword>
<evidence type="ECO:0000313" key="6">
    <source>
        <dbReference type="Proteomes" id="UP000824120"/>
    </source>
</evidence>
<sequence length="168" mass="19988">MEESWWNEVNDALFDYLDRESEESIWATMQLSFDYLPICLKPWLLYMGMFPKDARILMSKLISLWIVEDFVENIESAEDYLMDLSSSNMVMVSKKNITKVKEQRIRSIRKRECLRRFILVGLQFLQSTAFLAYISLYTLSNLDYNCDDNQTPVIQIILIEEERDVELK</sequence>
<name>A0A9J5XH89_SOLCO</name>
<dbReference type="Pfam" id="PF23559">
    <property type="entry name" value="WHD_DRP"/>
    <property type="match status" value="1"/>
</dbReference>
<gene>
    <name evidence="5" type="ORF">H5410_047511</name>
</gene>
<evidence type="ECO:0000256" key="1">
    <source>
        <dbReference type="ARBA" id="ARBA00022741"/>
    </source>
</evidence>
<dbReference type="InterPro" id="IPR036388">
    <property type="entry name" value="WH-like_DNA-bd_sf"/>
</dbReference>
<evidence type="ECO:0000256" key="3">
    <source>
        <dbReference type="SAM" id="Phobius"/>
    </source>
</evidence>
<dbReference type="EMBL" id="JACXVP010000009">
    <property type="protein sequence ID" value="KAG5587077.1"/>
    <property type="molecule type" value="Genomic_DNA"/>
</dbReference>
<evidence type="ECO:0000256" key="2">
    <source>
        <dbReference type="ARBA" id="ARBA00022840"/>
    </source>
</evidence>
<accession>A0A9J5XH89</accession>
<organism evidence="5 6">
    <name type="scientific">Solanum commersonii</name>
    <name type="common">Commerson's wild potato</name>
    <name type="synonym">Commerson's nightshade</name>
    <dbReference type="NCBI Taxonomy" id="4109"/>
    <lineage>
        <taxon>Eukaryota</taxon>
        <taxon>Viridiplantae</taxon>
        <taxon>Streptophyta</taxon>
        <taxon>Embryophyta</taxon>
        <taxon>Tracheophyta</taxon>
        <taxon>Spermatophyta</taxon>
        <taxon>Magnoliopsida</taxon>
        <taxon>eudicotyledons</taxon>
        <taxon>Gunneridae</taxon>
        <taxon>Pentapetalae</taxon>
        <taxon>asterids</taxon>
        <taxon>lamiids</taxon>
        <taxon>Solanales</taxon>
        <taxon>Solanaceae</taxon>
        <taxon>Solanoideae</taxon>
        <taxon>Solaneae</taxon>
        <taxon>Solanum</taxon>
    </lineage>
</organism>
<evidence type="ECO:0000259" key="4">
    <source>
        <dbReference type="Pfam" id="PF23559"/>
    </source>
</evidence>
<keyword evidence="6" id="KW-1185">Reference proteome</keyword>
<keyword evidence="3" id="KW-0472">Membrane</keyword>
<dbReference type="PANTHER" id="PTHR23155">
    <property type="entry name" value="DISEASE RESISTANCE PROTEIN RP"/>
    <property type="match status" value="1"/>
</dbReference>
<protein>
    <recommendedName>
        <fullName evidence="4">Disease resistance protein winged helix domain-containing protein</fullName>
    </recommendedName>
</protein>
<keyword evidence="2" id="KW-0067">ATP-binding</keyword>
<reference evidence="5 6" key="1">
    <citation type="submission" date="2020-09" db="EMBL/GenBank/DDBJ databases">
        <title>De no assembly of potato wild relative species, Solanum commersonii.</title>
        <authorList>
            <person name="Cho K."/>
        </authorList>
    </citation>
    <scope>NUCLEOTIDE SEQUENCE [LARGE SCALE GENOMIC DNA]</scope>
    <source>
        <strain evidence="5">LZ3.2</strain>
        <tissue evidence="5">Leaf</tissue>
    </source>
</reference>
<comment type="caution">
    <text evidence="5">The sequence shown here is derived from an EMBL/GenBank/DDBJ whole genome shotgun (WGS) entry which is preliminary data.</text>
</comment>
<dbReference type="GO" id="GO:0005524">
    <property type="term" value="F:ATP binding"/>
    <property type="evidence" value="ECO:0007669"/>
    <property type="project" value="UniProtKB-KW"/>
</dbReference>